<protein>
    <submittedName>
        <fullName evidence="1">Uncharacterized protein</fullName>
    </submittedName>
</protein>
<evidence type="ECO:0000313" key="1">
    <source>
        <dbReference type="EMBL" id="TCT34609.1"/>
    </source>
</evidence>
<evidence type="ECO:0000313" key="2">
    <source>
        <dbReference type="Proteomes" id="UP000295097"/>
    </source>
</evidence>
<name>A0A4R3NKR8_9HYPH</name>
<gene>
    <name evidence="1" type="ORF">EDC90_10332</name>
</gene>
<accession>A0A4R3NKR8</accession>
<comment type="caution">
    <text evidence="1">The sequence shown here is derived from an EMBL/GenBank/DDBJ whole genome shotgun (WGS) entry which is preliminary data.</text>
</comment>
<dbReference type="EMBL" id="SMAR01000033">
    <property type="protein sequence ID" value="TCT34609.1"/>
    <property type="molecule type" value="Genomic_DNA"/>
</dbReference>
<sequence>MDGLPKDDNREQDRFAKWRQTKHLEGEEVGVLALMTRLAKSDIENAEPRDAAEMTDMMKALNIDPVEAEFEYRRLYYYMQANCAACHVKKRCRDDLACKVAAKRFVEYCENHELLNEMRADPDLLLDPK</sequence>
<dbReference type="Proteomes" id="UP000295097">
    <property type="component" value="Unassembled WGS sequence"/>
</dbReference>
<organism evidence="1 2">
    <name type="scientific">Martelella mediterranea</name>
    <dbReference type="NCBI Taxonomy" id="293089"/>
    <lineage>
        <taxon>Bacteria</taxon>
        <taxon>Pseudomonadati</taxon>
        <taxon>Pseudomonadota</taxon>
        <taxon>Alphaproteobacteria</taxon>
        <taxon>Hyphomicrobiales</taxon>
        <taxon>Aurantimonadaceae</taxon>
        <taxon>Martelella</taxon>
    </lineage>
</organism>
<reference evidence="1 2" key="1">
    <citation type="submission" date="2019-03" db="EMBL/GenBank/DDBJ databases">
        <title>Freshwater and sediment microbial communities from various areas in North America, analyzing microbe dynamics in response to fracking.</title>
        <authorList>
            <person name="Lamendella R."/>
        </authorList>
    </citation>
    <scope>NUCLEOTIDE SEQUENCE [LARGE SCALE GENOMIC DNA]</scope>
    <source>
        <strain evidence="1 2">175.2</strain>
    </source>
</reference>
<keyword evidence="2" id="KW-1185">Reference proteome</keyword>
<proteinExistence type="predicted"/>
<dbReference type="OrthoDB" id="7307423at2"/>
<dbReference type="RefSeq" id="WP_132313624.1">
    <property type="nucleotide sequence ID" value="NZ_SMAR01000033.1"/>
</dbReference>
<dbReference type="AlphaFoldDB" id="A0A4R3NKR8"/>